<reference evidence="9" key="1">
    <citation type="submission" date="2021-02" db="EMBL/GenBank/DDBJ databases">
        <authorList>
            <person name="Nowell W R."/>
        </authorList>
    </citation>
    <scope>NUCLEOTIDE SEQUENCE</scope>
</reference>
<comment type="caution">
    <text evidence="9">The sequence shown here is derived from an EMBL/GenBank/DDBJ whole genome shotgun (WGS) entry which is preliminary data.</text>
</comment>
<evidence type="ECO:0000256" key="1">
    <source>
        <dbReference type="ARBA" id="ARBA00001947"/>
    </source>
</evidence>
<evidence type="ECO:0000313" key="10">
    <source>
        <dbReference type="Proteomes" id="UP000676336"/>
    </source>
</evidence>
<name>A0A8S3HCH9_9BILA</name>
<dbReference type="GO" id="GO:0004222">
    <property type="term" value="F:metalloendopeptidase activity"/>
    <property type="evidence" value="ECO:0007669"/>
    <property type="project" value="InterPro"/>
</dbReference>
<feature type="domain" description="Peptidase M13 C-terminal" evidence="7">
    <location>
        <begin position="152"/>
        <end position="258"/>
    </location>
</feature>
<dbReference type="Proteomes" id="UP000676336">
    <property type="component" value="Unassembled WGS sequence"/>
</dbReference>
<sequence length="258" mass="29871">KFERTIRGTSAEQPRTTECSSLVNTAMGFAVSKLYIKKYFDENARNESLEMIENIRNSFINILDKSTWMDNTSKVKAIEKVKEIEQHIGYPDYLGSENNTKLENDYAAYVFDTSYIHNIWKIQVILSIENFQLFRKPVLRKQWETVPPTIINAFYDASKNQIVFPAGILQMPFFDKNAPKYLNYGGIGMVIGHEITHGFDDNGRQFDKDGNRIPWWTGETIEKFNNRKQCIIDQYKNFSVSQVDMKSNGDQTQGEDIA</sequence>
<accession>A0A8S3HCH9</accession>
<dbReference type="GO" id="GO:0005886">
    <property type="term" value="C:plasma membrane"/>
    <property type="evidence" value="ECO:0007669"/>
    <property type="project" value="TreeGrafter"/>
</dbReference>
<dbReference type="EMBL" id="CAJOBI010316245">
    <property type="protein sequence ID" value="CAF5177410.1"/>
    <property type="molecule type" value="Genomic_DNA"/>
</dbReference>
<dbReference type="InterPro" id="IPR008753">
    <property type="entry name" value="Peptidase_M13_N"/>
</dbReference>
<dbReference type="PANTHER" id="PTHR11733:SF133">
    <property type="entry name" value="PHOSPHATE-REGULATING NEUTRAL ENDOPEPTIDASE PHEX"/>
    <property type="match status" value="1"/>
</dbReference>
<evidence type="ECO:0000256" key="2">
    <source>
        <dbReference type="ARBA" id="ARBA00022670"/>
    </source>
</evidence>
<dbReference type="PANTHER" id="PTHR11733">
    <property type="entry name" value="ZINC METALLOPROTEASE FAMILY M13 NEPRILYSIN-RELATED"/>
    <property type="match status" value="1"/>
</dbReference>
<dbReference type="GO" id="GO:0046872">
    <property type="term" value="F:metal ion binding"/>
    <property type="evidence" value="ECO:0007669"/>
    <property type="project" value="UniProtKB-KW"/>
</dbReference>
<dbReference type="Gene3D" id="3.40.390.10">
    <property type="entry name" value="Collagenase (Catalytic Domain)"/>
    <property type="match status" value="1"/>
</dbReference>
<keyword evidence="6" id="KW-0482">Metalloprotease</keyword>
<dbReference type="AlphaFoldDB" id="A0A8S3HCH9"/>
<comment type="cofactor">
    <cofactor evidence="1">
        <name>Zn(2+)</name>
        <dbReference type="ChEBI" id="CHEBI:29105"/>
    </cofactor>
</comment>
<evidence type="ECO:0000256" key="4">
    <source>
        <dbReference type="ARBA" id="ARBA00022801"/>
    </source>
</evidence>
<keyword evidence="2" id="KW-0645">Protease</keyword>
<evidence type="ECO:0000256" key="3">
    <source>
        <dbReference type="ARBA" id="ARBA00022723"/>
    </source>
</evidence>
<dbReference type="PRINTS" id="PR00786">
    <property type="entry name" value="NEPRILYSIN"/>
</dbReference>
<dbReference type="Pfam" id="PF05649">
    <property type="entry name" value="Peptidase_M13_N"/>
    <property type="match status" value="1"/>
</dbReference>
<keyword evidence="3" id="KW-0479">Metal-binding</keyword>
<gene>
    <name evidence="9" type="ORF">SMN809_LOCUS67887</name>
</gene>
<keyword evidence="4" id="KW-0378">Hydrolase</keyword>
<keyword evidence="5" id="KW-0862">Zinc</keyword>
<evidence type="ECO:0000313" key="9">
    <source>
        <dbReference type="EMBL" id="CAF5177410.1"/>
    </source>
</evidence>
<organism evidence="9 10">
    <name type="scientific">Rotaria magnacalcarata</name>
    <dbReference type="NCBI Taxonomy" id="392030"/>
    <lineage>
        <taxon>Eukaryota</taxon>
        <taxon>Metazoa</taxon>
        <taxon>Spiralia</taxon>
        <taxon>Gnathifera</taxon>
        <taxon>Rotifera</taxon>
        <taxon>Eurotatoria</taxon>
        <taxon>Bdelloidea</taxon>
        <taxon>Philodinida</taxon>
        <taxon>Philodinidae</taxon>
        <taxon>Rotaria</taxon>
    </lineage>
</organism>
<evidence type="ECO:0000256" key="6">
    <source>
        <dbReference type="ARBA" id="ARBA00023049"/>
    </source>
</evidence>
<dbReference type="Pfam" id="PF01431">
    <property type="entry name" value="Peptidase_M13"/>
    <property type="match status" value="1"/>
</dbReference>
<evidence type="ECO:0000256" key="5">
    <source>
        <dbReference type="ARBA" id="ARBA00022833"/>
    </source>
</evidence>
<proteinExistence type="predicted"/>
<feature type="non-terminal residue" evidence="9">
    <location>
        <position position="258"/>
    </location>
</feature>
<dbReference type="SUPFAM" id="SSF55486">
    <property type="entry name" value="Metalloproteases ('zincins'), catalytic domain"/>
    <property type="match status" value="1"/>
</dbReference>
<dbReference type="GO" id="GO:0016485">
    <property type="term" value="P:protein processing"/>
    <property type="evidence" value="ECO:0007669"/>
    <property type="project" value="TreeGrafter"/>
</dbReference>
<evidence type="ECO:0000259" key="8">
    <source>
        <dbReference type="Pfam" id="PF05649"/>
    </source>
</evidence>
<protein>
    <submittedName>
        <fullName evidence="9">Uncharacterized protein</fullName>
    </submittedName>
</protein>
<dbReference type="InterPro" id="IPR000718">
    <property type="entry name" value="Peptidase_M13"/>
</dbReference>
<dbReference type="PROSITE" id="PS51885">
    <property type="entry name" value="NEPRILYSIN"/>
    <property type="match status" value="1"/>
</dbReference>
<dbReference type="InterPro" id="IPR018497">
    <property type="entry name" value="Peptidase_M13_C"/>
</dbReference>
<evidence type="ECO:0000259" key="7">
    <source>
        <dbReference type="Pfam" id="PF01431"/>
    </source>
</evidence>
<feature type="domain" description="Peptidase M13 N-terminal" evidence="8">
    <location>
        <begin position="1"/>
        <end position="91"/>
    </location>
</feature>
<dbReference type="CDD" id="cd08662">
    <property type="entry name" value="M13"/>
    <property type="match status" value="1"/>
</dbReference>
<dbReference type="InterPro" id="IPR024079">
    <property type="entry name" value="MetalloPept_cat_dom_sf"/>
</dbReference>
<feature type="non-terminal residue" evidence="9">
    <location>
        <position position="1"/>
    </location>
</feature>